<keyword evidence="3" id="KW-0560">Oxidoreductase</keyword>
<sequence length="305" mass="33390">MSVPIYHDGGVVDTTSPLNLASLAGKSVIVTGGANGLGRAYTEAFMKSGAFVTIADVDEKAGERIASEHSGKAQFVRCDVHVWEDQVSVFEAAVKNSPNQSCDIVIANAGIVGTDDLYSQEDPTQPPIRPNLRILEINLIGMVYTTKLAMHYFRRQPQSSSRDRCLILKGSIAAYADQPGSPQYNASKWGARGLMRNLRRTAWRDGIRVNFVAPWYVRTPILSDVVVDFLQDKGVKFATIEDCANTMLRIASVKGTNGRAFGVVPKEECPSGCMDLRHDDYETGDFLKGWQEIVLDTAQSIVDLA</sequence>
<dbReference type="Proteomes" id="UP000799778">
    <property type="component" value="Unassembled WGS sequence"/>
</dbReference>
<protein>
    <submittedName>
        <fullName evidence="4">Short chain dehydrogenase reductase</fullName>
    </submittedName>
</protein>
<evidence type="ECO:0000256" key="2">
    <source>
        <dbReference type="ARBA" id="ARBA00022857"/>
    </source>
</evidence>
<dbReference type="SUPFAM" id="SSF51735">
    <property type="entry name" value="NAD(P)-binding Rossmann-fold domains"/>
    <property type="match status" value="1"/>
</dbReference>
<dbReference type="PANTHER" id="PTHR43180">
    <property type="entry name" value="3-OXOACYL-(ACYL-CARRIER-PROTEIN) REDUCTASE (AFU_ORTHOLOGUE AFUA_6G11210)"/>
    <property type="match status" value="1"/>
</dbReference>
<keyword evidence="5" id="KW-1185">Reference proteome</keyword>
<dbReference type="PROSITE" id="PS00061">
    <property type="entry name" value="ADH_SHORT"/>
    <property type="match status" value="1"/>
</dbReference>
<dbReference type="Pfam" id="PF00106">
    <property type="entry name" value="adh_short"/>
    <property type="match status" value="1"/>
</dbReference>
<accession>A0A6A5Y692</accession>
<dbReference type="AlphaFoldDB" id="A0A6A5Y692"/>
<organism evidence="4 5">
    <name type="scientific">Aaosphaeria arxii CBS 175.79</name>
    <dbReference type="NCBI Taxonomy" id="1450172"/>
    <lineage>
        <taxon>Eukaryota</taxon>
        <taxon>Fungi</taxon>
        <taxon>Dikarya</taxon>
        <taxon>Ascomycota</taxon>
        <taxon>Pezizomycotina</taxon>
        <taxon>Dothideomycetes</taxon>
        <taxon>Pleosporomycetidae</taxon>
        <taxon>Pleosporales</taxon>
        <taxon>Pleosporales incertae sedis</taxon>
        <taxon>Aaosphaeria</taxon>
    </lineage>
</organism>
<evidence type="ECO:0000256" key="3">
    <source>
        <dbReference type="ARBA" id="ARBA00023002"/>
    </source>
</evidence>
<dbReference type="EMBL" id="ML978067">
    <property type="protein sequence ID" value="KAF2020074.1"/>
    <property type="molecule type" value="Genomic_DNA"/>
</dbReference>
<dbReference type="PANTHER" id="PTHR43180:SF31">
    <property type="entry name" value="CHAIN DEHYDROGENASE_REDUCTASE, PUTATIVE (AFU_ORTHOLOGUE AFUA_2G16570)-RELATED"/>
    <property type="match status" value="1"/>
</dbReference>
<evidence type="ECO:0000313" key="4">
    <source>
        <dbReference type="EMBL" id="KAF2020074.1"/>
    </source>
</evidence>
<dbReference type="InterPro" id="IPR002347">
    <property type="entry name" value="SDR_fam"/>
</dbReference>
<proteinExistence type="inferred from homology"/>
<dbReference type="PRINTS" id="PR00081">
    <property type="entry name" value="GDHRDH"/>
</dbReference>
<comment type="similarity">
    <text evidence="1">Belongs to the short-chain dehydrogenases/reductases (SDR) family.</text>
</comment>
<evidence type="ECO:0000256" key="1">
    <source>
        <dbReference type="ARBA" id="ARBA00006484"/>
    </source>
</evidence>
<dbReference type="InterPro" id="IPR020904">
    <property type="entry name" value="Sc_DH/Rdtase_CS"/>
</dbReference>
<gene>
    <name evidence="4" type="ORF">BU24DRAFT_439936</name>
</gene>
<dbReference type="Gene3D" id="3.40.50.720">
    <property type="entry name" value="NAD(P)-binding Rossmann-like Domain"/>
    <property type="match status" value="1"/>
</dbReference>
<dbReference type="GO" id="GO:0016491">
    <property type="term" value="F:oxidoreductase activity"/>
    <property type="evidence" value="ECO:0007669"/>
    <property type="project" value="UniProtKB-KW"/>
</dbReference>
<dbReference type="RefSeq" id="XP_033388413.1">
    <property type="nucleotide sequence ID" value="XM_033530339.1"/>
</dbReference>
<reference evidence="4" key="1">
    <citation type="journal article" date="2020" name="Stud. Mycol.">
        <title>101 Dothideomycetes genomes: a test case for predicting lifestyles and emergence of pathogens.</title>
        <authorList>
            <person name="Haridas S."/>
            <person name="Albert R."/>
            <person name="Binder M."/>
            <person name="Bloem J."/>
            <person name="Labutti K."/>
            <person name="Salamov A."/>
            <person name="Andreopoulos B."/>
            <person name="Baker S."/>
            <person name="Barry K."/>
            <person name="Bills G."/>
            <person name="Bluhm B."/>
            <person name="Cannon C."/>
            <person name="Castanera R."/>
            <person name="Culley D."/>
            <person name="Daum C."/>
            <person name="Ezra D."/>
            <person name="Gonzalez J."/>
            <person name="Henrissat B."/>
            <person name="Kuo A."/>
            <person name="Liang C."/>
            <person name="Lipzen A."/>
            <person name="Lutzoni F."/>
            <person name="Magnuson J."/>
            <person name="Mondo S."/>
            <person name="Nolan M."/>
            <person name="Ohm R."/>
            <person name="Pangilinan J."/>
            <person name="Park H.-J."/>
            <person name="Ramirez L."/>
            <person name="Alfaro M."/>
            <person name="Sun H."/>
            <person name="Tritt A."/>
            <person name="Yoshinaga Y."/>
            <person name="Zwiers L.-H."/>
            <person name="Turgeon B."/>
            <person name="Goodwin S."/>
            <person name="Spatafora J."/>
            <person name="Crous P."/>
            <person name="Grigoriev I."/>
        </authorList>
    </citation>
    <scope>NUCLEOTIDE SEQUENCE</scope>
    <source>
        <strain evidence="4">CBS 175.79</strain>
    </source>
</reference>
<evidence type="ECO:0000313" key="5">
    <source>
        <dbReference type="Proteomes" id="UP000799778"/>
    </source>
</evidence>
<dbReference type="OrthoDB" id="5371740at2759"/>
<dbReference type="InterPro" id="IPR036291">
    <property type="entry name" value="NAD(P)-bd_dom_sf"/>
</dbReference>
<dbReference type="GeneID" id="54287736"/>
<keyword evidence="2" id="KW-0521">NADP</keyword>
<name>A0A6A5Y692_9PLEO</name>